<organism evidence="1">
    <name type="scientific">Dichomitus squalens</name>
    <dbReference type="NCBI Taxonomy" id="114155"/>
    <lineage>
        <taxon>Eukaryota</taxon>
        <taxon>Fungi</taxon>
        <taxon>Dikarya</taxon>
        <taxon>Basidiomycota</taxon>
        <taxon>Agaricomycotina</taxon>
        <taxon>Agaricomycetes</taxon>
        <taxon>Polyporales</taxon>
        <taxon>Polyporaceae</taxon>
        <taxon>Dichomitus</taxon>
    </lineage>
</organism>
<proteinExistence type="predicted"/>
<name>A0A4Q9MZU7_9APHY</name>
<dbReference type="AlphaFoldDB" id="A0A4Q9MZU7"/>
<accession>A0A4Q9MZU7</accession>
<protein>
    <submittedName>
        <fullName evidence="1">Uncharacterized protein</fullName>
    </submittedName>
</protein>
<reference evidence="1" key="1">
    <citation type="submission" date="2019-01" db="EMBL/GenBank/DDBJ databases">
        <title>Draft genome sequences of three monokaryotic isolates of the white-rot basidiomycete fungus Dichomitus squalens.</title>
        <authorList>
            <consortium name="DOE Joint Genome Institute"/>
            <person name="Lopez S.C."/>
            <person name="Andreopoulos B."/>
            <person name="Pangilinan J."/>
            <person name="Lipzen A."/>
            <person name="Riley R."/>
            <person name="Ahrendt S."/>
            <person name="Ng V."/>
            <person name="Barry K."/>
            <person name="Daum C."/>
            <person name="Grigoriev I.V."/>
            <person name="Hilden K.S."/>
            <person name="Makela M.R."/>
            <person name="de Vries R.P."/>
        </authorList>
    </citation>
    <scope>NUCLEOTIDE SEQUENCE [LARGE SCALE GENOMIC DNA]</scope>
    <source>
        <strain evidence="1">OM18370.1</strain>
    </source>
</reference>
<dbReference type="Proteomes" id="UP000292957">
    <property type="component" value="Unassembled WGS sequence"/>
</dbReference>
<evidence type="ECO:0000313" key="1">
    <source>
        <dbReference type="EMBL" id="TBU33008.1"/>
    </source>
</evidence>
<dbReference type="EMBL" id="ML143392">
    <property type="protein sequence ID" value="TBU33008.1"/>
    <property type="molecule type" value="Genomic_DNA"/>
</dbReference>
<gene>
    <name evidence="1" type="ORF">BD311DRAFT_749038</name>
</gene>
<sequence>MISFCLSERAKAMAGNAALLYDTPAKEADKRSVRGGSRASTPMHSKLQRLAAIRGRRSRSPVVERRPRNNRYLGRLGWYTLVVVPTGTFATARYAGRLNPQRHCTTSARKATTEPHFRRYRMPGQPE</sequence>